<keyword evidence="1" id="KW-1133">Transmembrane helix</keyword>
<gene>
    <name evidence="2" type="ORF">EDC39_10279</name>
</gene>
<dbReference type="AlphaFoldDB" id="A0A5D3WMJ1"/>
<feature type="transmembrane region" description="Helical" evidence="1">
    <location>
        <begin position="43"/>
        <end position="60"/>
    </location>
</feature>
<organism evidence="2 3">
    <name type="scientific">Geothermobacter ehrlichii</name>
    <dbReference type="NCBI Taxonomy" id="213224"/>
    <lineage>
        <taxon>Bacteria</taxon>
        <taxon>Pseudomonadati</taxon>
        <taxon>Thermodesulfobacteriota</taxon>
        <taxon>Desulfuromonadia</taxon>
        <taxon>Desulfuromonadales</taxon>
        <taxon>Geothermobacteraceae</taxon>
        <taxon>Geothermobacter</taxon>
    </lineage>
</organism>
<keyword evidence="3" id="KW-1185">Reference proteome</keyword>
<reference evidence="2 3" key="1">
    <citation type="submission" date="2019-07" db="EMBL/GenBank/DDBJ databases">
        <title>Genomic Encyclopedia of Type Strains, Phase IV (KMG-IV): sequencing the most valuable type-strain genomes for metagenomic binning, comparative biology and taxonomic classification.</title>
        <authorList>
            <person name="Goeker M."/>
        </authorList>
    </citation>
    <scope>NUCLEOTIDE SEQUENCE [LARGE SCALE GENOMIC DNA]</scope>
    <source>
        <strain evidence="2 3">SS015</strain>
    </source>
</reference>
<dbReference type="Pfam" id="PF09838">
    <property type="entry name" value="DUF2065"/>
    <property type="match status" value="1"/>
</dbReference>
<accession>A0A5D3WMJ1</accession>
<keyword evidence="1" id="KW-0472">Membrane</keyword>
<proteinExistence type="predicted"/>
<evidence type="ECO:0008006" key="4">
    <source>
        <dbReference type="Google" id="ProtNLM"/>
    </source>
</evidence>
<dbReference type="OrthoDB" id="9815199at2"/>
<evidence type="ECO:0000313" key="2">
    <source>
        <dbReference type="EMBL" id="TYO99556.1"/>
    </source>
</evidence>
<dbReference type="PANTHER" id="PTHR38602:SF1">
    <property type="entry name" value="INNER MEMBRANE PROTEIN"/>
    <property type="match status" value="1"/>
</dbReference>
<dbReference type="PANTHER" id="PTHR38602">
    <property type="entry name" value="INNER MEMBRANE PROTEIN-RELATED"/>
    <property type="match status" value="1"/>
</dbReference>
<keyword evidence="1" id="KW-0812">Transmembrane</keyword>
<sequence length="62" mass="6937">MEKLMLGFGLMLVFEGVPWFLSPERMRRFVLRLSTLPEGSLRLTGFLSMMAGLLVVYLATGG</sequence>
<evidence type="ECO:0000256" key="1">
    <source>
        <dbReference type="SAM" id="Phobius"/>
    </source>
</evidence>
<comment type="caution">
    <text evidence="2">The sequence shown here is derived from an EMBL/GenBank/DDBJ whole genome shotgun (WGS) entry which is preliminary data.</text>
</comment>
<name>A0A5D3WMJ1_9BACT</name>
<dbReference type="Proteomes" id="UP000324159">
    <property type="component" value="Unassembled WGS sequence"/>
</dbReference>
<protein>
    <recommendedName>
        <fullName evidence="4">DUF2065 domain-containing protein</fullName>
    </recommendedName>
</protein>
<dbReference type="EMBL" id="VNIB01000002">
    <property type="protein sequence ID" value="TYO99556.1"/>
    <property type="molecule type" value="Genomic_DNA"/>
</dbReference>
<dbReference type="RefSeq" id="WP_148894767.1">
    <property type="nucleotide sequence ID" value="NZ_VNIB01000002.1"/>
</dbReference>
<dbReference type="InterPro" id="IPR019201">
    <property type="entry name" value="DUF2065"/>
</dbReference>
<evidence type="ECO:0000313" key="3">
    <source>
        <dbReference type="Proteomes" id="UP000324159"/>
    </source>
</evidence>
<feature type="transmembrane region" description="Helical" evidence="1">
    <location>
        <begin position="6"/>
        <end position="22"/>
    </location>
</feature>